<dbReference type="PRINTS" id="PR00737">
    <property type="entry name" value="GLHYDRLASE16"/>
</dbReference>
<reference evidence="7 8" key="1">
    <citation type="submission" date="2022-09" db="EMBL/GenBank/DDBJ databases">
        <title>Interaction between co-microsymbionts with complementary sets of symbiotic genes in legume-rhizobium systems.</title>
        <authorList>
            <person name="Safronova V."/>
            <person name="Sazanova A."/>
            <person name="Afonin A."/>
            <person name="Chirak E."/>
        </authorList>
    </citation>
    <scope>NUCLEOTIDE SEQUENCE [LARGE SCALE GENOMIC DNA]</scope>
    <source>
        <strain evidence="7 8">A18/4-1</strain>
    </source>
</reference>
<dbReference type="RefSeq" id="WP_262167317.1">
    <property type="nucleotide sequence ID" value="NZ_CP104965.1"/>
</dbReference>
<evidence type="ECO:0000256" key="1">
    <source>
        <dbReference type="ARBA" id="ARBA00006865"/>
    </source>
</evidence>
<dbReference type="PANTHER" id="PTHR10963">
    <property type="entry name" value="GLYCOSYL HYDROLASE-RELATED"/>
    <property type="match status" value="1"/>
</dbReference>
<evidence type="ECO:0000313" key="8">
    <source>
        <dbReference type="Proteomes" id="UP001061862"/>
    </source>
</evidence>
<gene>
    <name evidence="7" type="ORF">N8A98_17855</name>
</gene>
<dbReference type="Proteomes" id="UP001061862">
    <property type="component" value="Chromosome"/>
</dbReference>
<evidence type="ECO:0000259" key="6">
    <source>
        <dbReference type="PROSITE" id="PS51762"/>
    </source>
</evidence>
<keyword evidence="8" id="KW-1185">Reference proteome</keyword>
<evidence type="ECO:0000313" key="7">
    <source>
        <dbReference type="EMBL" id="UXN69084.1"/>
    </source>
</evidence>
<proteinExistence type="inferred from homology"/>
<keyword evidence="3" id="KW-0378">Hydrolase</keyword>
<protein>
    <submittedName>
        <fullName evidence="7">Family 16 glycosylhydrolase</fullName>
    </submittedName>
</protein>
<dbReference type="InterPro" id="IPR008264">
    <property type="entry name" value="Beta_glucanase"/>
</dbReference>
<accession>A0ABY6CA16</accession>
<name>A0ABY6CA16_9HYPH</name>
<dbReference type="PROSITE" id="PS51762">
    <property type="entry name" value="GH16_2"/>
    <property type="match status" value="1"/>
</dbReference>
<dbReference type="Gene3D" id="2.60.120.200">
    <property type="match status" value="1"/>
</dbReference>
<keyword evidence="4" id="KW-0326">Glycosidase</keyword>
<evidence type="ECO:0000256" key="5">
    <source>
        <dbReference type="SAM" id="SignalP"/>
    </source>
</evidence>
<keyword evidence="2 5" id="KW-0732">Signal</keyword>
<dbReference type="InterPro" id="IPR013320">
    <property type="entry name" value="ConA-like_dom_sf"/>
</dbReference>
<evidence type="ECO:0000256" key="4">
    <source>
        <dbReference type="ARBA" id="ARBA00023295"/>
    </source>
</evidence>
<evidence type="ECO:0000256" key="3">
    <source>
        <dbReference type="ARBA" id="ARBA00022801"/>
    </source>
</evidence>
<sequence>MSSVSRLAASAIAALCCLATPALAQSASFFDDFDTLNGQRWYVSDGWANGAHQNCTWSAGQVKTQDGRLKVGFAPSSGAGGRKYACGEIQTKTAFGYGTFEARLKTPAGSGLNAAFFTYIGPQQGKPHDELDFEILLKDTNHVETTSFVNGVSGDGQVGSGMSHQLPYASDSDFVNFAVTWTPGRLDYYINNQLVRTMTESYQVPNNAMRIFFSLWGTDTLSDWMGSFAPPSGPIAMDVDWVAFTAQGESCAFPQSVLCTLQ</sequence>
<dbReference type="PANTHER" id="PTHR10963:SF22">
    <property type="entry name" value="GLYCOSIDASE CRH2-RELATED"/>
    <property type="match status" value="1"/>
</dbReference>
<feature type="chain" id="PRO_5046172337" evidence="5">
    <location>
        <begin position="25"/>
        <end position="262"/>
    </location>
</feature>
<dbReference type="InterPro" id="IPR050546">
    <property type="entry name" value="Glycosyl_Hydrlase_16"/>
</dbReference>
<evidence type="ECO:0000256" key="2">
    <source>
        <dbReference type="ARBA" id="ARBA00022729"/>
    </source>
</evidence>
<comment type="similarity">
    <text evidence="1">Belongs to the glycosyl hydrolase 16 family.</text>
</comment>
<dbReference type="SUPFAM" id="SSF49899">
    <property type="entry name" value="Concanavalin A-like lectins/glucanases"/>
    <property type="match status" value="1"/>
</dbReference>
<dbReference type="InterPro" id="IPR000757">
    <property type="entry name" value="Beta-glucanase-like"/>
</dbReference>
<feature type="signal peptide" evidence="5">
    <location>
        <begin position="1"/>
        <end position="24"/>
    </location>
</feature>
<dbReference type="Pfam" id="PF00722">
    <property type="entry name" value="Glyco_hydro_16"/>
    <property type="match status" value="1"/>
</dbReference>
<feature type="domain" description="GH16" evidence="6">
    <location>
        <begin position="13"/>
        <end position="250"/>
    </location>
</feature>
<organism evidence="7 8">
    <name type="scientific">Devosia neptuniae</name>
    <dbReference type="NCBI Taxonomy" id="191302"/>
    <lineage>
        <taxon>Bacteria</taxon>
        <taxon>Pseudomonadati</taxon>
        <taxon>Pseudomonadota</taxon>
        <taxon>Alphaproteobacteria</taxon>
        <taxon>Hyphomicrobiales</taxon>
        <taxon>Devosiaceae</taxon>
        <taxon>Devosia</taxon>
    </lineage>
</organism>
<dbReference type="EMBL" id="CP104965">
    <property type="protein sequence ID" value="UXN69084.1"/>
    <property type="molecule type" value="Genomic_DNA"/>
</dbReference>